<dbReference type="InterPro" id="IPR001972">
    <property type="entry name" value="Stomatin_HflK_fam"/>
</dbReference>
<dbReference type="AlphaFoldDB" id="A0A0S7EID0"/>
<comment type="subcellular location">
    <subcellularLocation>
        <location evidence="1">Membrane</location>
        <topology evidence="1">Single-pass membrane protein</topology>
    </subcellularLocation>
</comment>
<sequence length="364" mass="42139">MKKLQVKTNHVALVFKQGELQRVYTAGEYWLWGEKEVMEYNMSEYFGMRRDIEALLLNTELRGMLEVIDVMDNEVVLVYKNKVFNVVLGAGRHIYWKAATEYSFERYTIDGLEVDKTIARNIMGKGNMSNFVRMYTVGANEKGLLFVDGQFQEVLNAGEYRYWKNDIKVQIILVDIRQQVMDMNGQEILTKDKVQLRINFNLVYQVQDLLNAYVDNKEVEKQMYNVVQLMLREKVGRMSFDELMESKENLSSEILNGVKEEIASLGIEVKNCGIKDIILPGDIREIMNQVLIAEKKAQANMITRREETAATRSLLNTAKLMEENEMLMRLKEMEYIEKIADKVGEISLSGGGNVLKQLKEVFSR</sequence>
<comment type="similarity">
    <text evidence="2">Belongs to the band 7/mec-2 family.</text>
</comment>
<evidence type="ECO:0000256" key="1">
    <source>
        <dbReference type="ARBA" id="ARBA00004167"/>
    </source>
</evidence>
<evidence type="ECO:0000313" key="4">
    <source>
        <dbReference type="Proteomes" id="UP000069030"/>
    </source>
</evidence>
<dbReference type="SUPFAM" id="SSF117892">
    <property type="entry name" value="Band 7/SPFH domain"/>
    <property type="match status" value="1"/>
</dbReference>
<dbReference type="GO" id="GO:0005886">
    <property type="term" value="C:plasma membrane"/>
    <property type="evidence" value="ECO:0007669"/>
    <property type="project" value="InterPro"/>
</dbReference>
<evidence type="ECO:0000313" key="3">
    <source>
        <dbReference type="EMBL" id="ALU25021.1"/>
    </source>
</evidence>
<proteinExistence type="inferred from homology"/>
<dbReference type="PRINTS" id="PR00721">
    <property type="entry name" value="STOMATIN"/>
</dbReference>
<dbReference type="KEGG" id="mod:AS202_02025"/>
<dbReference type="InterPro" id="IPR001107">
    <property type="entry name" value="Band_7"/>
</dbReference>
<protein>
    <submittedName>
        <fullName evidence="3">Peptidase</fullName>
    </submittedName>
</protein>
<name>A0A0S7EID0_9FLAO</name>
<organism evidence="3 4">
    <name type="scientific">Myroides odoratimimus</name>
    <dbReference type="NCBI Taxonomy" id="76832"/>
    <lineage>
        <taxon>Bacteria</taxon>
        <taxon>Pseudomonadati</taxon>
        <taxon>Bacteroidota</taxon>
        <taxon>Flavobacteriia</taxon>
        <taxon>Flavobacteriales</taxon>
        <taxon>Flavobacteriaceae</taxon>
        <taxon>Myroides</taxon>
    </lineage>
</organism>
<dbReference type="CDD" id="cd13438">
    <property type="entry name" value="SPFH_eoslipins_u2"/>
    <property type="match status" value="1"/>
</dbReference>
<dbReference type="SMART" id="SM00244">
    <property type="entry name" value="PHB"/>
    <property type="match status" value="1"/>
</dbReference>
<evidence type="ECO:0000256" key="2">
    <source>
        <dbReference type="ARBA" id="ARBA00008164"/>
    </source>
</evidence>
<dbReference type="EMBL" id="CP013690">
    <property type="protein sequence ID" value="ALU25021.1"/>
    <property type="molecule type" value="Genomic_DNA"/>
</dbReference>
<dbReference type="eggNOG" id="COG0330">
    <property type="taxonomic scope" value="Bacteria"/>
</dbReference>
<dbReference type="PANTHER" id="PTHR10264">
    <property type="entry name" value="BAND 7 PROTEIN-RELATED"/>
    <property type="match status" value="1"/>
</dbReference>
<dbReference type="InterPro" id="IPR043202">
    <property type="entry name" value="Band-7_stomatin-like"/>
</dbReference>
<dbReference type="Gene3D" id="3.30.479.30">
    <property type="entry name" value="Band 7 domain"/>
    <property type="match status" value="1"/>
</dbReference>
<dbReference type="InterPro" id="IPR036013">
    <property type="entry name" value="Band_7/SPFH_dom_sf"/>
</dbReference>
<reference evidence="3 4" key="1">
    <citation type="journal article" date="2016" name="J. Zhejiang Univ. Sci. B">
        <title>Antibiotic resistance mechanisms of Myroides sp.</title>
        <authorList>
            <person name="Hu S."/>
            <person name="Yuan S."/>
            <person name="Qu H."/>
            <person name="Jiang T."/>
            <person name="Zhou Y."/>
            <person name="Wang M."/>
            <person name="Ming D."/>
        </authorList>
    </citation>
    <scope>NUCLEOTIDE SEQUENCE [LARGE SCALE GENOMIC DNA]</scope>
    <source>
        <strain evidence="3 4">PR63039</strain>
    </source>
</reference>
<dbReference type="Proteomes" id="UP000069030">
    <property type="component" value="Chromosome"/>
</dbReference>
<dbReference type="PANTHER" id="PTHR10264:SF83">
    <property type="entry name" value="BLL5629 PROTEIN"/>
    <property type="match status" value="1"/>
</dbReference>
<gene>
    <name evidence="3" type="ORF">AS202_02025</name>
</gene>
<accession>A0A0S7EID0</accession>
<dbReference type="Pfam" id="PF01145">
    <property type="entry name" value="Band_7"/>
    <property type="match status" value="1"/>
</dbReference>
<dbReference type="RefSeq" id="WP_006260343.1">
    <property type="nucleotide sequence ID" value="NZ_BCMQ01000007.1"/>
</dbReference>